<dbReference type="SUPFAM" id="SSF103473">
    <property type="entry name" value="MFS general substrate transporter"/>
    <property type="match status" value="1"/>
</dbReference>
<dbReference type="AlphaFoldDB" id="A0A0U1P2X1"/>
<dbReference type="Proteomes" id="UP000199087">
    <property type="component" value="Unassembled WGS sequence"/>
</dbReference>
<evidence type="ECO:0000313" key="10">
    <source>
        <dbReference type="Proteomes" id="UP000199087"/>
    </source>
</evidence>
<dbReference type="InterPro" id="IPR050171">
    <property type="entry name" value="MFS_Transporters"/>
</dbReference>
<accession>A0A0U1P2X1</accession>
<evidence type="ECO:0000256" key="2">
    <source>
        <dbReference type="ARBA" id="ARBA00022448"/>
    </source>
</evidence>
<evidence type="ECO:0000256" key="5">
    <source>
        <dbReference type="ARBA" id="ARBA00022989"/>
    </source>
</evidence>
<dbReference type="InterPro" id="IPR020846">
    <property type="entry name" value="MFS_dom"/>
</dbReference>
<dbReference type="RefSeq" id="WP_090638259.1">
    <property type="nucleotide sequence ID" value="NZ_CVRB01000004.1"/>
</dbReference>
<name>A0A0U1P2X1_9BACI</name>
<feature type="transmembrane region" description="Helical" evidence="7">
    <location>
        <begin position="205"/>
        <end position="223"/>
    </location>
</feature>
<dbReference type="Pfam" id="PF07690">
    <property type="entry name" value="MFS_1"/>
    <property type="match status" value="1"/>
</dbReference>
<feature type="transmembrane region" description="Helical" evidence="7">
    <location>
        <begin position="275"/>
        <end position="306"/>
    </location>
</feature>
<keyword evidence="6 7" id="KW-0472">Membrane</keyword>
<keyword evidence="5 7" id="KW-1133">Transmembrane helix</keyword>
<feature type="transmembrane region" description="Helical" evidence="7">
    <location>
        <begin position="38"/>
        <end position="59"/>
    </location>
</feature>
<dbReference type="PROSITE" id="PS50850">
    <property type="entry name" value="MFS"/>
    <property type="match status" value="1"/>
</dbReference>
<dbReference type="InterPro" id="IPR036259">
    <property type="entry name" value="MFS_trans_sf"/>
</dbReference>
<feature type="transmembrane region" description="Helical" evidence="7">
    <location>
        <begin position="157"/>
        <end position="177"/>
    </location>
</feature>
<keyword evidence="4 7" id="KW-0812">Transmembrane</keyword>
<evidence type="ECO:0000256" key="4">
    <source>
        <dbReference type="ARBA" id="ARBA00022692"/>
    </source>
</evidence>
<feature type="transmembrane region" description="Helical" evidence="7">
    <location>
        <begin position="128"/>
        <end position="151"/>
    </location>
</feature>
<feature type="transmembrane region" description="Helical" evidence="7">
    <location>
        <begin position="356"/>
        <end position="380"/>
    </location>
</feature>
<keyword evidence="2" id="KW-0813">Transport</keyword>
<keyword evidence="10" id="KW-1185">Reference proteome</keyword>
<dbReference type="Gene3D" id="1.20.1250.20">
    <property type="entry name" value="MFS general substrate transporter like domains"/>
    <property type="match status" value="2"/>
</dbReference>
<dbReference type="STRING" id="1499688.BN000_04492"/>
<dbReference type="GO" id="GO:0022857">
    <property type="term" value="F:transmembrane transporter activity"/>
    <property type="evidence" value="ECO:0007669"/>
    <property type="project" value="InterPro"/>
</dbReference>
<proteinExistence type="predicted"/>
<evidence type="ECO:0000256" key="3">
    <source>
        <dbReference type="ARBA" id="ARBA00022475"/>
    </source>
</evidence>
<keyword evidence="3" id="KW-1003">Cell membrane</keyword>
<evidence type="ECO:0000256" key="7">
    <source>
        <dbReference type="SAM" id="Phobius"/>
    </source>
</evidence>
<organism evidence="9 10">
    <name type="scientific">Neobacillus massiliamazoniensis</name>
    <dbReference type="NCBI Taxonomy" id="1499688"/>
    <lineage>
        <taxon>Bacteria</taxon>
        <taxon>Bacillati</taxon>
        <taxon>Bacillota</taxon>
        <taxon>Bacilli</taxon>
        <taxon>Bacillales</taxon>
        <taxon>Bacillaceae</taxon>
        <taxon>Neobacillus</taxon>
    </lineage>
</organism>
<dbReference type="OrthoDB" id="3268460at2"/>
<sequence length="395" mass="43065">MPRALWLLIIGMAVNVTGNSFLWPLNTIYIHDHLGKSLSVAGIVLMLNSGASVIGNLFGGYLFDKIGGYKSILLGIFITLLALVGLSIWHDWPEYVVFLTIVGFGSGIVFPSMYAMAGTVWKEGGRKAFNAIYVAQNLGVAIGTALSGVVADYSFQLIFIANTIAYIIFLLIAIFGYKGISTEVQTKSVTTKEQTSNKNRKNLKALLILCSGYLLCWVAYVQWTTTIASYTQEIHISLTQYSLLWTVNGALIVLGQPVLNKVLTWINTSLKVQILIGIGIFIISFLVAGFAHAFAGFMVGMIILTIGEMFVWPAVPTVAFNMAPKGREGIYQGIVNSTATGGRMIGPLLGGILVDFYSMSTLFMILIALFLISIITTLLYDRHLTKVPDSIRGQM</sequence>
<evidence type="ECO:0000256" key="6">
    <source>
        <dbReference type="ARBA" id="ARBA00023136"/>
    </source>
</evidence>
<dbReference type="CDD" id="cd17329">
    <property type="entry name" value="MFS_MdtH_MDR_like"/>
    <property type="match status" value="1"/>
</dbReference>
<feature type="transmembrane region" description="Helical" evidence="7">
    <location>
        <begin position="95"/>
        <end position="116"/>
    </location>
</feature>
<feature type="transmembrane region" description="Helical" evidence="7">
    <location>
        <begin position="71"/>
        <end position="89"/>
    </location>
</feature>
<dbReference type="GO" id="GO:0005886">
    <property type="term" value="C:plasma membrane"/>
    <property type="evidence" value="ECO:0007669"/>
    <property type="project" value="UniProtKB-SubCell"/>
</dbReference>
<evidence type="ECO:0000313" key="9">
    <source>
        <dbReference type="EMBL" id="CRK84478.1"/>
    </source>
</evidence>
<dbReference type="PANTHER" id="PTHR23517">
    <property type="entry name" value="RESISTANCE PROTEIN MDTM, PUTATIVE-RELATED-RELATED"/>
    <property type="match status" value="1"/>
</dbReference>
<protein>
    <submittedName>
        <fullName evidence="9">Major facilitator superfamily protein</fullName>
    </submittedName>
</protein>
<dbReference type="PANTHER" id="PTHR23517:SF10">
    <property type="entry name" value="MAJOR FACILITATOR SUPERFAMILY (MFS) PROFILE DOMAIN-CONTAINING PROTEIN"/>
    <property type="match status" value="1"/>
</dbReference>
<gene>
    <name evidence="9" type="ORF">BN000_04492</name>
</gene>
<comment type="subcellular location">
    <subcellularLocation>
        <location evidence="1">Cell membrane</location>
        <topology evidence="1">Multi-pass membrane protein</topology>
    </subcellularLocation>
</comment>
<evidence type="ECO:0000259" key="8">
    <source>
        <dbReference type="PROSITE" id="PS50850"/>
    </source>
</evidence>
<feature type="domain" description="Major facilitator superfamily (MFS) profile" evidence="8">
    <location>
        <begin position="4"/>
        <end position="385"/>
    </location>
</feature>
<reference evidence="10" key="1">
    <citation type="submission" date="2015-05" db="EMBL/GenBank/DDBJ databases">
        <authorList>
            <person name="Urmite Genomes"/>
        </authorList>
    </citation>
    <scope>NUCLEOTIDE SEQUENCE [LARGE SCALE GENOMIC DNA]</scope>
    <source>
        <strain evidence="10">LF1</strain>
    </source>
</reference>
<dbReference type="EMBL" id="CVRB01000004">
    <property type="protein sequence ID" value="CRK84478.1"/>
    <property type="molecule type" value="Genomic_DNA"/>
</dbReference>
<dbReference type="InterPro" id="IPR011701">
    <property type="entry name" value="MFS"/>
</dbReference>
<feature type="transmembrane region" description="Helical" evidence="7">
    <location>
        <begin position="243"/>
        <end position="263"/>
    </location>
</feature>
<evidence type="ECO:0000256" key="1">
    <source>
        <dbReference type="ARBA" id="ARBA00004651"/>
    </source>
</evidence>